<dbReference type="EMBL" id="SJPQ01000004">
    <property type="protein sequence ID" value="TWT86929.1"/>
    <property type="molecule type" value="Genomic_DNA"/>
</dbReference>
<dbReference type="GO" id="GO:0015920">
    <property type="term" value="P:lipopolysaccharide transport"/>
    <property type="evidence" value="ECO:0007669"/>
    <property type="project" value="TreeGrafter"/>
</dbReference>
<dbReference type="AlphaFoldDB" id="A0A5C5ZHN6"/>
<comment type="subcellular location">
    <subcellularLocation>
        <location evidence="1">Cell membrane</location>
        <topology evidence="1">Multi-pass membrane protein</topology>
    </subcellularLocation>
</comment>
<dbReference type="Pfam" id="PF03739">
    <property type="entry name" value="LptF_LptG"/>
    <property type="match status" value="1"/>
</dbReference>
<evidence type="ECO:0000256" key="6">
    <source>
        <dbReference type="SAM" id="Phobius"/>
    </source>
</evidence>
<keyword evidence="5 6" id="KW-0472">Membrane</keyword>
<sequence length="394" mass="43537">MRILTRHVLAELLKVFLVTLAALTALIFVGLIGKEAVRKGLGLGPLVRMVPYMLPQAMQFAVPGTMLLATTSVYGRMSSSNEVVAIKSMGVSPWVLIWPTLALGTLVSFGAVLLNDVAVSWGRMGVQRVFVESIEEIALSQLRLHGSYSIDGLQISVRRVEENRLIQPTITWHPNKDEKPTTATGGWAVIEPVSADHKLVVVFHGLEGEWEGHHGVIPDSIRREFDLNLLMGDPSEDRSASNHALAEIGRATDTEHERLALLERERTAEAARALLSGDFERLSSEAWTPFDAQAGRAQYTLRRLAVEPYRRWASGFSCLCFVMVGAPLAILRQKGEFLASFFLCFLPILLVYYPLLMASVDQAKGGDMPPVVVWSGNAVLAVWGLWMMRRVAQH</sequence>
<dbReference type="PANTHER" id="PTHR33529">
    <property type="entry name" value="SLR0882 PROTEIN-RELATED"/>
    <property type="match status" value="1"/>
</dbReference>
<feature type="transmembrane region" description="Helical" evidence="6">
    <location>
        <begin position="12"/>
        <end position="33"/>
    </location>
</feature>
<feature type="transmembrane region" description="Helical" evidence="6">
    <location>
        <begin position="312"/>
        <end position="330"/>
    </location>
</feature>
<dbReference type="Proteomes" id="UP000315440">
    <property type="component" value="Unassembled WGS sequence"/>
</dbReference>
<dbReference type="RefSeq" id="WP_197525881.1">
    <property type="nucleotide sequence ID" value="NZ_SJPQ01000004.1"/>
</dbReference>
<comment type="caution">
    <text evidence="7">The sequence shown here is derived from an EMBL/GenBank/DDBJ whole genome shotgun (WGS) entry which is preliminary data.</text>
</comment>
<proteinExistence type="predicted"/>
<keyword evidence="4 6" id="KW-1133">Transmembrane helix</keyword>
<dbReference type="InterPro" id="IPR005495">
    <property type="entry name" value="LptG/LptF_permease"/>
</dbReference>
<keyword evidence="3 6" id="KW-0812">Transmembrane</keyword>
<evidence type="ECO:0000256" key="1">
    <source>
        <dbReference type="ARBA" id="ARBA00004651"/>
    </source>
</evidence>
<dbReference type="GO" id="GO:0043190">
    <property type="term" value="C:ATP-binding cassette (ABC) transporter complex"/>
    <property type="evidence" value="ECO:0007669"/>
    <property type="project" value="TreeGrafter"/>
</dbReference>
<dbReference type="PANTHER" id="PTHR33529:SF6">
    <property type="entry name" value="YJGP_YJGQ FAMILY PERMEASE"/>
    <property type="match status" value="1"/>
</dbReference>
<feature type="transmembrane region" description="Helical" evidence="6">
    <location>
        <begin position="53"/>
        <end position="74"/>
    </location>
</feature>
<reference evidence="7 8" key="1">
    <citation type="submission" date="2019-02" db="EMBL/GenBank/DDBJ databases">
        <title>Deep-cultivation of Planctomycetes and their phenomic and genomic characterization uncovers novel biology.</title>
        <authorList>
            <person name="Wiegand S."/>
            <person name="Jogler M."/>
            <person name="Boedeker C."/>
            <person name="Pinto D."/>
            <person name="Vollmers J."/>
            <person name="Rivas-Marin E."/>
            <person name="Kohn T."/>
            <person name="Peeters S.H."/>
            <person name="Heuer A."/>
            <person name="Rast P."/>
            <person name="Oberbeckmann S."/>
            <person name="Bunk B."/>
            <person name="Jeske O."/>
            <person name="Meyerdierks A."/>
            <person name="Storesund J.E."/>
            <person name="Kallscheuer N."/>
            <person name="Luecker S."/>
            <person name="Lage O.M."/>
            <person name="Pohl T."/>
            <person name="Merkel B.J."/>
            <person name="Hornburger P."/>
            <person name="Mueller R.-W."/>
            <person name="Bruemmer F."/>
            <person name="Labrenz M."/>
            <person name="Spormann A.M."/>
            <person name="Op Den Camp H."/>
            <person name="Overmann J."/>
            <person name="Amann R."/>
            <person name="Jetten M.S.M."/>
            <person name="Mascher T."/>
            <person name="Medema M.H."/>
            <person name="Devos D.P."/>
            <person name="Kaster A.-K."/>
            <person name="Ovreas L."/>
            <person name="Rohde M."/>
            <person name="Galperin M.Y."/>
            <person name="Jogler C."/>
        </authorList>
    </citation>
    <scope>NUCLEOTIDE SEQUENCE [LARGE SCALE GENOMIC DNA]</scope>
    <source>
        <strain evidence="7 8">Mal64</strain>
    </source>
</reference>
<name>A0A5C5ZHN6_9BACT</name>
<protein>
    <submittedName>
        <fullName evidence="7">Putative permease YjgP/YjgQ family protein</fullName>
    </submittedName>
</protein>
<feature type="transmembrane region" description="Helical" evidence="6">
    <location>
        <begin position="95"/>
        <end position="114"/>
    </location>
</feature>
<evidence type="ECO:0000256" key="2">
    <source>
        <dbReference type="ARBA" id="ARBA00022475"/>
    </source>
</evidence>
<gene>
    <name evidence="7" type="ORF">Mal64_37590</name>
</gene>
<evidence type="ECO:0000313" key="8">
    <source>
        <dbReference type="Proteomes" id="UP000315440"/>
    </source>
</evidence>
<evidence type="ECO:0000256" key="3">
    <source>
        <dbReference type="ARBA" id="ARBA00022692"/>
    </source>
</evidence>
<keyword evidence="8" id="KW-1185">Reference proteome</keyword>
<accession>A0A5C5ZHN6</accession>
<feature type="transmembrane region" description="Helical" evidence="6">
    <location>
        <begin position="368"/>
        <end position="388"/>
    </location>
</feature>
<evidence type="ECO:0000256" key="5">
    <source>
        <dbReference type="ARBA" id="ARBA00023136"/>
    </source>
</evidence>
<evidence type="ECO:0000256" key="4">
    <source>
        <dbReference type="ARBA" id="ARBA00022989"/>
    </source>
</evidence>
<organism evidence="7 8">
    <name type="scientific">Pseudobythopirellula maris</name>
    <dbReference type="NCBI Taxonomy" id="2527991"/>
    <lineage>
        <taxon>Bacteria</taxon>
        <taxon>Pseudomonadati</taxon>
        <taxon>Planctomycetota</taxon>
        <taxon>Planctomycetia</taxon>
        <taxon>Pirellulales</taxon>
        <taxon>Lacipirellulaceae</taxon>
        <taxon>Pseudobythopirellula</taxon>
    </lineage>
</organism>
<evidence type="ECO:0000313" key="7">
    <source>
        <dbReference type="EMBL" id="TWT86929.1"/>
    </source>
</evidence>
<feature type="transmembrane region" description="Helical" evidence="6">
    <location>
        <begin position="337"/>
        <end position="356"/>
    </location>
</feature>
<keyword evidence="2" id="KW-1003">Cell membrane</keyword>